<dbReference type="EMBL" id="PDNU01000003">
    <property type="protein sequence ID" value="PHK96321.1"/>
    <property type="molecule type" value="Genomic_DNA"/>
</dbReference>
<accession>A0A2C6ZCV5</accession>
<comment type="caution">
    <text evidence="2">The sequence shown here is derived from an EMBL/GenBank/DDBJ whole genome shotgun (WGS) entry which is preliminary data.</text>
</comment>
<dbReference type="GO" id="GO:0016787">
    <property type="term" value="F:hydrolase activity"/>
    <property type="evidence" value="ECO:0007669"/>
    <property type="project" value="InterPro"/>
</dbReference>
<dbReference type="InterPro" id="IPR029052">
    <property type="entry name" value="Metallo-depent_PP-like"/>
</dbReference>
<evidence type="ECO:0000259" key="1">
    <source>
        <dbReference type="Pfam" id="PF00149"/>
    </source>
</evidence>
<gene>
    <name evidence="2" type="ORF">CR162_02980</name>
</gene>
<protein>
    <submittedName>
        <fullName evidence="2">Phosphoesterase</fullName>
    </submittedName>
</protein>
<dbReference type="PANTHER" id="PTHR39323:SF1">
    <property type="entry name" value="BLR1149 PROTEIN"/>
    <property type="match status" value="1"/>
</dbReference>
<dbReference type="Proteomes" id="UP000223527">
    <property type="component" value="Unassembled WGS sequence"/>
</dbReference>
<dbReference type="PANTHER" id="PTHR39323">
    <property type="entry name" value="BLR1149 PROTEIN"/>
    <property type="match status" value="1"/>
</dbReference>
<dbReference type="NCBIfam" id="TIGR04123">
    <property type="entry name" value="P_estr_lig_assc"/>
    <property type="match status" value="1"/>
</dbReference>
<feature type="domain" description="Calcineurin-like phosphoesterase" evidence="1">
    <location>
        <begin position="29"/>
        <end position="123"/>
    </location>
</feature>
<organism evidence="2 3">
    <name type="scientific">Teichococcus rhizosphaerae</name>
    <dbReference type="NCBI Taxonomy" id="1335062"/>
    <lineage>
        <taxon>Bacteria</taxon>
        <taxon>Pseudomonadati</taxon>
        <taxon>Pseudomonadota</taxon>
        <taxon>Alphaproteobacteria</taxon>
        <taxon>Acetobacterales</taxon>
        <taxon>Roseomonadaceae</taxon>
        <taxon>Roseomonas</taxon>
    </lineage>
</organism>
<dbReference type="Gene3D" id="3.60.21.10">
    <property type="match status" value="1"/>
</dbReference>
<proteinExistence type="predicted"/>
<dbReference type="AlphaFoldDB" id="A0A2C6ZCV5"/>
<dbReference type="InterPro" id="IPR004843">
    <property type="entry name" value="Calcineurin-like_PHP"/>
</dbReference>
<dbReference type="InterPro" id="IPR026336">
    <property type="entry name" value="PdeM-like"/>
</dbReference>
<evidence type="ECO:0000313" key="3">
    <source>
        <dbReference type="Proteomes" id="UP000223527"/>
    </source>
</evidence>
<evidence type="ECO:0000313" key="2">
    <source>
        <dbReference type="EMBL" id="PHK96321.1"/>
    </source>
</evidence>
<keyword evidence="3" id="KW-1185">Reference proteome</keyword>
<name>A0A2C6ZCV5_9PROT</name>
<sequence>MISAPLHLAGERLALDPAGALFWPARQMLVLSDLHLEKGSHFAARGQLVPPYDTRETLARLAALLRRYGPSQLVFLGDSFHDAAGAARLHATDRATLLHLLSGRQVSWVLGNHDPVAPEALPGESVEELSLGPLLFRHEGQPGARPGEVSGHFHPRAAMPTRCGPVERACFLADGQRLLMPAFGAYTGGLSITAPPVAALFPRGGRAFLLGRERLFSFAVGPMKHLAARSRAEAGSGAAP</sequence>
<dbReference type="Pfam" id="PF00149">
    <property type="entry name" value="Metallophos"/>
    <property type="match status" value="1"/>
</dbReference>
<reference evidence="2 3" key="1">
    <citation type="submission" date="2017-10" db="EMBL/GenBank/DDBJ databases">
        <authorList>
            <person name="Banno H."/>
            <person name="Chua N.-H."/>
        </authorList>
    </citation>
    <scope>NUCLEOTIDE SEQUENCE [LARGE SCALE GENOMIC DNA]</scope>
    <source>
        <strain evidence="2 3">YW11</strain>
    </source>
</reference>
<dbReference type="SUPFAM" id="SSF56300">
    <property type="entry name" value="Metallo-dependent phosphatases"/>
    <property type="match status" value="1"/>
</dbReference>
<dbReference type="OrthoDB" id="9795838at2"/>